<proteinExistence type="predicted"/>
<organism evidence="2 3">
    <name type="scientific">Rhynchospora pubera</name>
    <dbReference type="NCBI Taxonomy" id="906938"/>
    <lineage>
        <taxon>Eukaryota</taxon>
        <taxon>Viridiplantae</taxon>
        <taxon>Streptophyta</taxon>
        <taxon>Embryophyta</taxon>
        <taxon>Tracheophyta</taxon>
        <taxon>Spermatophyta</taxon>
        <taxon>Magnoliopsida</taxon>
        <taxon>Liliopsida</taxon>
        <taxon>Poales</taxon>
        <taxon>Cyperaceae</taxon>
        <taxon>Cyperoideae</taxon>
        <taxon>Rhynchosporeae</taxon>
        <taxon>Rhynchospora</taxon>
    </lineage>
</organism>
<feature type="compositionally biased region" description="Basic and acidic residues" evidence="1">
    <location>
        <begin position="29"/>
        <end position="39"/>
    </location>
</feature>
<dbReference type="PANTHER" id="PTHR34468:SF2">
    <property type="entry name" value="MICROTUBULE-ASSOCIATED FUTSCH-LIKE PROTEIN"/>
    <property type="match status" value="1"/>
</dbReference>
<feature type="compositionally biased region" description="Polar residues" evidence="1">
    <location>
        <begin position="256"/>
        <end position="269"/>
    </location>
</feature>
<reference evidence="2" key="1">
    <citation type="submission" date="2022-08" db="EMBL/GenBank/DDBJ databases">
        <authorList>
            <person name="Marques A."/>
        </authorList>
    </citation>
    <scope>NUCLEOTIDE SEQUENCE</scope>
    <source>
        <strain evidence="2">RhyPub2mFocal</strain>
        <tissue evidence="2">Leaves</tissue>
    </source>
</reference>
<feature type="region of interest" description="Disordered" evidence="1">
    <location>
        <begin position="1"/>
        <end position="50"/>
    </location>
</feature>
<feature type="compositionally biased region" description="Low complexity" evidence="1">
    <location>
        <begin position="86"/>
        <end position="106"/>
    </location>
</feature>
<dbReference type="PANTHER" id="PTHR34468">
    <property type="entry name" value="MICROTUBULE-ASSOCIATED FUTSCH-LIKE PROTEIN"/>
    <property type="match status" value="1"/>
</dbReference>
<dbReference type="AlphaFoldDB" id="A0AAV8FE70"/>
<comment type="caution">
    <text evidence="2">The sequence shown here is derived from an EMBL/GenBank/DDBJ whole genome shotgun (WGS) entry which is preliminary data.</text>
</comment>
<accession>A0AAV8FE70</accession>
<evidence type="ECO:0000313" key="2">
    <source>
        <dbReference type="EMBL" id="KAJ4789168.1"/>
    </source>
</evidence>
<name>A0AAV8FE70_9POAL</name>
<keyword evidence="3" id="KW-1185">Reference proteome</keyword>
<dbReference type="EMBL" id="JAMFTS010000002">
    <property type="protein sequence ID" value="KAJ4789168.1"/>
    <property type="molecule type" value="Genomic_DNA"/>
</dbReference>
<protein>
    <submittedName>
        <fullName evidence="2">Microtubule-associated futsch-like protein</fullName>
    </submittedName>
</protein>
<gene>
    <name evidence="2" type="ORF">LUZ62_040414</name>
</gene>
<feature type="region of interest" description="Disordered" evidence="1">
    <location>
        <begin position="82"/>
        <end position="116"/>
    </location>
</feature>
<feature type="region of interest" description="Disordered" evidence="1">
    <location>
        <begin position="213"/>
        <end position="336"/>
    </location>
</feature>
<feature type="compositionally biased region" description="Basic and acidic residues" evidence="1">
    <location>
        <begin position="283"/>
        <end position="295"/>
    </location>
</feature>
<feature type="compositionally biased region" description="Polar residues" evidence="1">
    <location>
        <begin position="296"/>
        <end position="315"/>
    </location>
</feature>
<evidence type="ECO:0000313" key="3">
    <source>
        <dbReference type="Proteomes" id="UP001140206"/>
    </source>
</evidence>
<dbReference type="Proteomes" id="UP001140206">
    <property type="component" value="Chromosome 2"/>
</dbReference>
<evidence type="ECO:0000256" key="1">
    <source>
        <dbReference type="SAM" id="MobiDB-lite"/>
    </source>
</evidence>
<sequence>METKSESIAPKGSALRASKLRYPLRSASKSKEKEKEVKDQPVSVSKRSAKPIADITKSVSALELSGKDKHSAKPPRMLSILAKSVSTPRTSNGTTTTPSSVRSSVPMTETPMSNMSGSTIARRRFSMISSVSYWMAQIKLAEAASKHSVSLGFFKLALEAGCEPLDRMREELKSYIVRHNLSVVFHDSVKDILNVFGITEDPEELKASVNIKSDSPKFNTKSEKSSKTAPVVPASKRNGNLKPRSLNTEVGKKASNAGSKVRISSTKNPVKTAVVKENHKKVTKDEGDGEKEHQTSLENNPSEGSATIVDSTSKLEASYEEEKENMENALVEISAE</sequence>